<dbReference type="PANTHER" id="PTHR22937">
    <property type="entry name" value="E3 UBIQUITIN-PROTEIN LIGASE RNF165"/>
    <property type="match status" value="1"/>
</dbReference>
<dbReference type="GO" id="GO:0061630">
    <property type="term" value="F:ubiquitin protein ligase activity"/>
    <property type="evidence" value="ECO:0007669"/>
    <property type="project" value="UniProtKB-EC"/>
</dbReference>
<accession>A0AAD8JE96</accession>
<dbReference type="Proteomes" id="UP001237642">
    <property type="component" value="Unassembled WGS sequence"/>
</dbReference>
<gene>
    <name evidence="9" type="ORF">POM88_001808</name>
</gene>
<keyword evidence="10" id="KW-1185">Reference proteome</keyword>
<feature type="domain" description="RING-type" evidence="8">
    <location>
        <begin position="6"/>
        <end position="43"/>
    </location>
</feature>
<evidence type="ECO:0000256" key="4">
    <source>
        <dbReference type="ARBA" id="ARBA00022723"/>
    </source>
</evidence>
<name>A0AAD8JE96_9APIA</name>
<comment type="caution">
    <text evidence="9">The sequence shown here is derived from an EMBL/GenBank/DDBJ whole genome shotgun (WGS) entry which is preliminary data.</text>
</comment>
<organism evidence="9 10">
    <name type="scientific">Heracleum sosnowskyi</name>
    <dbReference type="NCBI Taxonomy" id="360622"/>
    <lineage>
        <taxon>Eukaryota</taxon>
        <taxon>Viridiplantae</taxon>
        <taxon>Streptophyta</taxon>
        <taxon>Embryophyta</taxon>
        <taxon>Tracheophyta</taxon>
        <taxon>Spermatophyta</taxon>
        <taxon>Magnoliopsida</taxon>
        <taxon>eudicotyledons</taxon>
        <taxon>Gunneridae</taxon>
        <taxon>Pentapetalae</taxon>
        <taxon>asterids</taxon>
        <taxon>campanulids</taxon>
        <taxon>Apiales</taxon>
        <taxon>Apiaceae</taxon>
        <taxon>Apioideae</taxon>
        <taxon>apioid superclade</taxon>
        <taxon>Tordylieae</taxon>
        <taxon>Tordyliinae</taxon>
        <taxon>Heracleum</taxon>
    </lineage>
</organism>
<dbReference type="InterPro" id="IPR013083">
    <property type="entry name" value="Znf_RING/FYVE/PHD"/>
</dbReference>
<dbReference type="GO" id="GO:0008270">
    <property type="term" value="F:zinc ion binding"/>
    <property type="evidence" value="ECO:0007669"/>
    <property type="project" value="UniProtKB-KW"/>
</dbReference>
<dbReference type="EMBL" id="JAUIZM010000001">
    <property type="protein sequence ID" value="KAK1402203.1"/>
    <property type="molecule type" value="Genomic_DNA"/>
</dbReference>
<dbReference type="Pfam" id="PF13639">
    <property type="entry name" value="zf-RING_2"/>
    <property type="match status" value="1"/>
</dbReference>
<keyword evidence="4" id="KW-0479">Metal-binding</keyword>
<evidence type="ECO:0000256" key="2">
    <source>
        <dbReference type="ARBA" id="ARBA00012483"/>
    </source>
</evidence>
<evidence type="ECO:0000256" key="3">
    <source>
        <dbReference type="ARBA" id="ARBA00022679"/>
    </source>
</evidence>
<evidence type="ECO:0000256" key="7">
    <source>
        <dbReference type="ARBA" id="ARBA00022833"/>
    </source>
</evidence>
<protein>
    <recommendedName>
        <fullName evidence="2">RING-type E3 ubiquitin transferase</fullName>
        <ecNumber evidence="2">2.3.2.27</ecNumber>
    </recommendedName>
</protein>
<keyword evidence="6" id="KW-0833">Ubl conjugation pathway</keyword>
<evidence type="ECO:0000256" key="6">
    <source>
        <dbReference type="ARBA" id="ARBA00022786"/>
    </source>
</evidence>
<dbReference type="SUPFAM" id="SSF57850">
    <property type="entry name" value="RING/U-box"/>
    <property type="match status" value="1"/>
</dbReference>
<comment type="catalytic activity">
    <reaction evidence="1">
        <text>S-ubiquitinyl-[E2 ubiquitin-conjugating enzyme]-L-cysteine + [acceptor protein]-L-lysine = [E2 ubiquitin-conjugating enzyme]-L-cysteine + N(6)-ubiquitinyl-[acceptor protein]-L-lysine.</text>
        <dbReference type="EC" id="2.3.2.27"/>
    </reaction>
</comment>
<dbReference type="AlphaFoldDB" id="A0AAD8JE96"/>
<evidence type="ECO:0000313" key="9">
    <source>
        <dbReference type="EMBL" id="KAK1402203.1"/>
    </source>
</evidence>
<sequence>MSYAGLEEYMTGDEVGKIGCEHGYHMDCIKQWLQLKNWCPICKASVEPRETSHFSLSMEIETKQSGTIKYAFFCKYHICQVKHSAFVSKNLWRCYILVLEHSDMTFTS</sequence>
<proteinExistence type="predicted"/>
<evidence type="ECO:0000313" key="10">
    <source>
        <dbReference type="Proteomes" id="UP001237642"/>
    </source>
</evidence>
<evidence type="ECO:0000259" key="8">
    <source>
        <dbReference type="Pfam" id="PF13639"/>
    </source>
</evidence>
<keyword evidence="5" id="KW-0863">Zinc-finger</keyword>
<reference evidence="9" key="1">
    <citation type="submission" date="2023-02" db="EMBL/GenBank/DDBJ databases">
        <title>Genome of toxic invasive species Heracleum sosnowskyi carries increased number of genes despite the absence of recent whole-genome duplications.</title>
        <authorList>
            <person name="Schelkunov M."/>
            <person name="Shtratnikova V."/>
            <person name="Makarenko M."/>
            <person name="Klepikova A."/>
            <person name="Omelchenko D."/>
            <person name="Novikova G."/>
            <person name="Obukhova E."/>
            <person name="Bogdanov V."/>
            <person name="Penin A."/>
            <person name="Logacheva M."/>
        </authorList>
    </citation>
    <scope>NUCLEOTIDE SEQUENCE</scope>
    <source>
        <strain evidence="9">Hsosn_3</strain>
        <tissue evidence="9">Leaf</tissue>
    </source>
</reference>
<dbReference type="Gene3D" id="3.30.40.10">
    <property type="entry name" value="Zinc/RING finger domain, C3HC4 (zinc finger)"/>
    <property type="match status" value="1"/>
</dbReference>
<evidence type="ECO:0000256" key="5">
    <source>
        <dbReference type="ARBA" id="ARBA00022771"/>
    </source>
</evidence>
<keyword evidence="7" id="KW-0862">Zinc</keyword>
<keyword evidence="3" id="KW-0808">Transferase</keyword>
<dbReference type="InterPro" id="IPR045191">
    <property type="entry name" value="MBR1/2-like"/>
</dbReference>
<reference evidence="9" key="2">
    <citation type="submission" date="2023-05" db="EMBL/GenBank/DDBJ databases">
        <authorList>
            <person name="Schelkunov M.I."/>
        </authorList>
    </citation>
    <scope>NUCLEOTIDE SEQUENCE</scope>
    <source>
        <strain evidence="9">Hsosn_3</strain>
        <tissue evidence="9">Leaf</tissue>
    </source>
</reference>
<dbReference type="EC" id="2.3.2.27" evidence="2"/>
<dbReference type="InterPro" id="IPR001841">
    <property type="entry name" value="Znf_RING"/>
</dbReference>
<dbReference type="PANTHER" id="PTHR22937:SF136">
    <property type="entry name" value="RING-TYPE E3 UBIQUITIN TRANSFERASE"/>
    <property type="match status" value="1"/>
</dbReference>
<evidence type="ECO:0000256" key="1">
    <source>
        <dbReference type="ARBA" id="ARBA00000900"/>
    </source>
</evidence>